<keyword evidence="9" id="KW-1185">Reference proteome</keyword>
<evidence type="ECO:0000256" key="1">
    <source>
        <dbReference type="ARBA" id="ARBA00004533"/>
    </source>
</evidence>
<evidence type="ECO:0000313" key="8">
    <source>
        <dbReference type="EMBL" id="SOH94816.1"/>
    </source>
</evidence>
<organism evidence="8 9">
    <name type="scientific">Pontivivens marinum</name>
    <dbReference type="NCBI Taxonomy" id="1690039"/>
    <lineage>
        <taxon>Bacteria</taxon>
        <taxon>Pseudomonadati</taxon>
        <taxon>Pseudomonadota</taxon>
        <taxon>Alphaproteobacteria</taxon>
        <taxon>Rhodobacterales</taxon>
        <taxon>Paracoccaceae</taxon>
        <taxon>Pontivivens</taxon>
    </lineage>
</organism>
<dbReference type="PANTHER" id="PTHR30462:SF3">
    <property type="entry name" value="INTERMEMBRANE TRANSPORT PROTEIN PQIA"/>
    <property type="match status" value="1"/>
</dbReference>
<dbReference type="InterPro" id="IPR007498">
    <property type="entry name" value="PqiA-like"/>
</dbReference>
<dbReference type="Pfam" id="PF04403">
    <property type="entry name" value="PqiA"/>
    <property type="match status" value="1"/>
</dbReference>
<feature type="transmembrane region" description="Helical" evidence="7">
    <location>
        <begin position="91"/>
        <end position="120"/>
    </location>
</feature>
<evidence type="ECO:0000256" key="2">
    <source>
        <dbReference type="ARBA" id="ARBA00022475"/>
    </source>
</evidence>
<evidence type="ECO:0000313" key="9">
    <source>
        <dbReference type="Proteomes" id="UP000220034"/>
    </source>
</evidence>
<evidence type="ECO:0000256" key="6">
    <source>
        <dbReference type="ARBA" id="ARBA00023136"/>
    </source>
</evidence>
<dbReference type="AlphaFoldDB" id="A0A2C9CTY1"/>
<reference evidence="9" key="1">
    <citation type="submission" date="2017-09" db="EMBL/GenBank/DDBJ databases">
        <authorList>
            <person name="Varghese N."/>
            <person name="Submissions S."/>
        </authorList>
    </citation>
    <scope>NUCLEOTIDE SEQUENCE [LARGE SCALE GENOMIC DNA]</scope>
    <source>
        <strain evidence="9">C7</strain>
    </source>
</reference>
<evidence type="ECO:0000256" key="3">
    <source>
        <dbReference type="ARBA" id="ARBA00022519"/>
    </source>
</evidence>
<evidence type="ECO:0000256" key="5">
    <source>
        <dbReference type="ARBA" id="ARBA00022989"/>
    </source>
</evidence>
<keyword evidence="5 7" id="KW-1133">Transmembrane helix</keyword>
<sequence>MSVTTAREAGMVACHRCELVHNADQTTCRRCAAKLHSRKPQSIQRVWAWLIVGVIAYIPANLYPMLATRQLATTHEDTIVGGVVVLVEAGAYGIAAIIFFASVVVPLSKFGVIALLAWSVTRPSGLSRHSRVHLHEIIEFVGRWSMIDVFVVALLAALVQLGAAASVHPGPAAVCFALSVAFTMLSAQSFDPRLIWDQPESTAKDI</sequence>
<keyword evidence="4 7" id="KW-0812">Transmembrane</keyword>
<dbReference type="PANTHER" id="PTHR30462">
    <property type="entry name" value="INTERMEMBRANE TRANSPORT PROTEIN PQIB-RELATED"/>
    <property type="match status" value="1"/>
</dbReference>
<keyword evidence="3" id="KW-0997">Cell inner membrane</keyword>
<accession>A0A2C9CTY1</accession>
<dbReference type="EMBL" id="OCTN01000005">
    <property type="protein sequence ID" value="SOH94816.1"/>
    <property type="molecule type" value="Genomic_DNA"/>
</dbReference>
<dbReference type="RefSeq" id="WP_097930735.1">
    <property type="nucleotide sequence ID" value="NZ_OCTN01000005.1"/>
</dbReference>
<feature type="transmembrane region" description="Helical" evidence="7">
    <location>
        <begin position="46"/>
        <end position="66"/>
    </location>
</feature>
<proteinExistence type="predicted"/>
<feature type="transmembrane region" description="Helical" evidence="7">
    <location>
        <begin position="141"/>
        <end position="163"/>
    </location>
</feature>
<dbReference type="Proteomes" id="UP000220034">
    <property type="component" value="Unassembled WGS sequence"/>
</dbReference>
<keyword evidence="6 7" id="KW-0472">Membrane</keyword>
<protein>
    <submittedName>
        <fullName evidence="8">Paraquat-inducible protein A</fullName>
    </submittedName>
</protein>
<gene>
    <name evidence="8" type="ORF">SAMN06273572_105242</name>
</gene>
<dbReference type="InterPro" id="IPR051800">
    <property type="entry name" value="PqiA-PqiB_transport"/>
</dbReference>
<evidence type="ECO:0000256" key="4">
    <source>
        <dbReference type="ARBA" id="ARBA00022692"/>
    </source>
</evidence>
<comment type="subcellular location">
    <subcellularLocation>
        <location evidence="1">Cell inner membrane</location>
    </subcellularLocation>
</comment>
<evidence type="ECO:0000256" key="7">
    <source>
        <dbReference type="SAM" id="Phobius"/>
    </source>
</evidence>
<name>A0A2C9CTY1_9RHOB</name>
<dbReference type="GO" id="GO:0005886">
    <property type="term" value="C:plasma membrane"/>
    <property type="evidence" value="ECO:0007669"/>
    <property type="project" value="UniProtKB-SubCell"/>
</dbReference>
<dbReference type="OrthoDB" id="9800207at2"/>
<keyword evidence="2" id="KW-1003">Cell membrane</keyword>